<organism evidence="2 3">
    <name type="scientific">Calocera viscosa (strain TUFC12733)</name>
    <dbReference type="NCBI Taxonomy" id="1330018"/>
    <lineage>
        <taxon>Eukaryota</taxon>
        <taxon>Fungi</taxon>
        <taxon>Dikarya</taxon>
        <taxon>Basidiomycota</taxon>
        <taxon>Agaricomycotina</taxon>
        <taxon>Dacrymycetes</taxon>
        <taxon>Dacrymycetales</taxon>
        <taxon>Dacrymycetaceae</taxon>
        <taxon>Calocera</taxon>
    </lineage>
</organism>
<proteinExistence type="predicted"/>
<evidence type="ECO:0000313" key="2">
    <source>
        <dbReference type="EMBL" id="KZP01748.1"/>
    </source>
</evidence>
<reference evidence="2 3" key="1">
    <citation type="journal article" date="2016" name="Mol. Biol. Evol.">
        <title>Comparative Genomics of Early-Diverging Mushroom-Forming Fungi Provides Insights into the Origins of Lignocellulose Decay Capabilities.</title>
        <authorList>
            <person name="Nagy L.G."/>
            <person name="Riley R."/>
            <person name="Tritt A."/>
            <person name="Adam C."/>
            <person name="Daum C."/>
            <person name="Floudas D."/>
            <person name="Sun H."/>
            <person name="Yadav J.S."/>
            <person name="Pangilinan J."/>
            <person name="Larsson K.H."/>
            <person name="Matsuura K."/>
            <person name="Barry K."/>
            <person name="Labutti K."/>
            <person name="Kuo R."/>
            <person name="Ohm R.A."/>
            <person name="Bhattacharya S.S."/>
            <person name="Shirouzu T."/>
            <person name="Yoshinaga Y."/>
            <person name="Martin F.M."/>
            <person name="Grigoriev I.V."/>
            <person name="Hibbett D.S."/>
        </authorList>
    </citation>
    <scope>NUCLEOTIDE SEQUENCE [LARGE SCALE GENOMIC DNA]</scope>
    <source>
        <strain evidence="2 3">TUFC12733</strain>
    </source>
</reference>
<protein>
    <recommendedName>
        <fullName evidence="1">BTB domain-containing protein</fullName>
    </recommendedName>
</protein>
<dbReference type="PROSITE" id="PS50097">
    <property type="entry name" value="BTB"/>
    <property type="match status" value="1"/>
</dbReference>
<feature type="domain" description="BTB" evidence="1">
    <location>
        <begin position="21"/>
        <end position="93"/>
    </location>
</feature>
<dbReference type="Gene3D" id="3.30.710.10">
    <property type="entry name" value="Potassium Channel Kv1.1, Chain A"/>
    <property type="match status" value="1"/>
</dbReference>
<dbReference type="Proteomes" id="UP000076738">
    <property type="component" value="Unassembled WGS sequence"/>
</dbReference>
<dbReference type="OrthoDB" id="3357985at2759"/>
<dbReference type="STRING" id="1330018.A0A167SB42"/>
<name>A0A167SB42_CALVF</name>
<dbReference type="AlphaFoldDB" id="A0A167SB42"/>
<dbReference type="Pfam" id="PF00651">
    <property type="entry name" value="BTB"/>
    <property type="match status" value="1"/>
</dbReference>
<evidence type="ECO:0000313" key="3">
    <source>
        <dbReference type="Proteomes" id="UP000076738"/>
    </source>
</evidence>
<keyword evidence="3" id="KW-1185">Reference proteome</keyword>
<dbReference type="SMART" id="SM00225">
    <property type="entry name" value="BTB"/>
    <property type="match status" value="1"/>
</dbReference>
<dbReference type="EMBL" id="KV417266">
    <property type="protein sequence ID" value="KZP01748.1"/>
    <property type="molecule type" value="Genomic_DNA"/>
</dbReference>
<dbReference type="InterPro" id="IPR011333">
    <property type="entry name" value="SKP1/BTB/POZ_sf"/>
</dbReference>
<sequence>MSERSGDRVVFTPPASIKATADIIIKSSDGQRLLAHKSYLASASSVFEDMVSLDEHMAHGIEDALPIVELSESGNVLKTLLSFIYPGPRTRPASWEVFACSFNAASKYNIQCVIDSLRGYLTWSDFLSSHPVAIYSISQARQFHDETRIAMNNLYTVDLDVLLSEDMSGVPAQVLATILKARQARADSIMSRVRGGSASDYGQPYCFGRLGTPAWVNMWAELVQVQLAKKPEVQSSIS</sequence>
<dbReference type="SUPFAM" id="SSF54695">
    <property type="entry name" value="POZ domain"/>
    <property type="match status" value="1"/>
</dbReference>
<dbReference type="CDD" id="cd18186">
    <property type="entry name" value="BTB_POZ_ZBTB_KLHL-like"/>
    <property type="match status" value="1"/>
</dbReference>
<dbReference type="InterPro" id="IPR000210">
    <property type="entry name" value="BTB/POZ_dom"/>
</dbReference>
<evidence type="ECO:0000259" key="1">
    <source>
        <dbReference type="PROSITE" id="PS50097"/>
    </source>
</evidence>
<accession>A0A167SB42</accession>
<gene>
    <name evidence="2" type="ORF">CALVIDRAFT_594438</name>
</gene>